<evidence type="ECO:0000256" key="2">
    <source>
        <dbReference type="ARBA" id="ARBA00022679"/>
    </source>
</evidence>
<evidence type="ECO:0000256" key="3">
    <source>
        <dbReference type="ARBA" id="ARBA00022691"/>
    </source>
</evidence>
<dbReference type="EMBL" id="MJGC01000121">
    <property type="protein sequence ID" value="OEJ72596.1"/>
    <property type="molecule type" value="Genomic_DNA"/>
</dbReference>
<proteinExistence type="predicted"/>
<dbReference type="STRING" id="1781255.BH720_24155"/>
<sequence>MNLNSPSEKKIVNSWFKNASPWVNTIRDEQIESRKLVTNQAIIAAITSRFPQSVLDIGCGEGWLIRELATRNIQGVGVDVVPDLIEQAQKRGGGNFRIASYEEIAADQLKIRVDVAVCNFSLFGQESVAALLGAIPTLLNPQGILIIQTLHPLMACGDFPYEEGWREGSWVGFSSDFSDPPPWYFRTLESWVRLLTESGFSLLEIREPLHPHTQKPASIILMARVQD</sequence>
<dbReference type="RefSeq" id="WP_069969789.1">
    <property type="nucleotide sequence ID" value="NZ_CM124774.1"/>
</dbReference>
<dbReference type="SUPFAM" id="SSF53335">
    <property type="entry name" value="S-adenosyl-L-methionine-dependent methyltransferases"/>
    <property type="match status" value="1"/>
</dbReference>
<dbReference type="CDD" id="cd02440">
    <property type="entry name" value="AdoMet_MTases"/>
    <property type="match status" value="1"/>
</dbReference>
<dbReference type="GO" id="GO:0008168">
    <property type="term" value="F:methyltransferase activity"/>
    <property type="evidence" value="ECO:0007669"/>
    <property type="project" value="UniProtKB-KW"/>
</dbReference>
<gene>
    <name evidence="4" type="ORF">BH720_24155</name>
</gene>
<reference evidence="4" key="1">
    <citation type="submission" date="2016-09" db="EMBL/GenBank/DDBJ databases">
        <title>Draft genome of thermotolerant cyanobacterium Desertifilum sp. strain IPPAS B-1220.</title>
        <authorList>
            <person name="Sinetova M.A."/>
            <person name="Bolakhan K."/>
            <person name="Zayadan B.K."/>
            <person name="Mironov K.S."/>
            <person name="Ustinova V."/>
            <person name="Kupriyanova E.V."/>
            <person name="Sidorov R.A."/>
            <person name="Skrypnik A.N."/>
            <person name="Gogoleva N.E."/>
            <person name="Gogolev Y.V."/>
            <person name="Los D.A."/>
        </authorList>
    </citation>
    <scope>NUCLEOTIDE SEQUENCE [LARGE SCALE GENOMIC DNA]</scope>
    <source>
        <strain evidence="4">IPPAS B-1220</strain>
    </source>
</reference>
<dbReference type="PANTHER" id="PTHR43464">
    <property type="entry name" value="METHYLTRANSFERASE"/>
    <property type="match status" value="1"/>
</dbReference>
<dbReference type="InterPro" id="IPR029063">
    <property type="entry name" value="SAM-dependent_MTases_sf"/>
</dbReference>
<keyword evidence="2 4" id="KW-0808">Transferase</keyword>
<name>A0A1E5QD57_9CYAN</name>
<keyword evidence="1 4" id="KW-0489">Methyltransferase</keyword>
<dbReference type="Pfam" id="PF13489">
    <property type="entry name" value="Methyltransf_23"/>
    <property type="match status" value="1"/>
</dbReference>
<dbReference type="PANTHER" id="PTHR43464:SF19">
    <property type="entry name" value="UBIQUINONE BIOSYNTHESIS O-METHYLTRANSFERASE, MITOCHONDRIAL"/>
    <property type="match status" value="1"/>
</dbReference>
<dbReference type="GO" id="GO:0032259">
    <property type="term" value="P:methylation"/>
    <property type="evidence" value="ECO:0007669"/>
    <property type="project" value="UniProtKB-KW"/>
</dbReference>
<comment type="caution">
    <text evidence="4">The sequence shown here is derived from an EMBL/GenBank/DDBJ whole genome shotgun (WGS) entry which is preliminary data.</text>
</comment>
<keyword evidence="3" id="KW-0949">S-adenosyl-L-methionine</keyword>
<protein>
    <submittedName>
        <fullName evidence="4">Methyltransferase type 12</fullName>
    </submittedName>
</protein>
<dbReference type="AlphaFoldDB" id="A0A1E5QD57"/>
<evidence type="ECO:0000256" key="1">
    <source>
        <dbReference type="ARBA" id="ARBA00022603"/>
    </source>
</evidence>
<organism evidence="4">
    <name type="scientific">Desertifilum tharense IPPAS B-1220</name>
    <dbReference type="NCBI Taxonomy" id="1781255"/>
    <lineage>
        <taxon>Bacteria</taxon>
        <taxon>Bacillati</taxon>
        <taxon>Cyanobacteriota</taxon>
        <taxon>Cyanophyceae</taxon>
        <taxon>Desertifilales</taxon>
        <taxon>Desertifilaceae</taxon>
        <taxon>Desertifilum</taxon>
    </lineage>
</organism>
<evidence type="ECO:0000313" key="4">
    <source>
        <dbReference type="EMBL" id="OEJ72596.1"/>
    </source>
</evidence>
<dbReference type="Gene3D" id="3.40.50.150">
    <property type="entry name" value="Vaccinia Virus protein VP39"/>
    <property type="match status" value="1"/>
</dbReference>
<accession>A0A1E5QD57</accession>